<dbReference type="InterPro" id="IPR003749">
    <property type="entry name" value="ThiS/MoaD-like"/>
</dbReference>
<evidence type="ECO:0000256" key="6">
    <source>
        <dbReference type="ARBA" id="ARBA00023150"/>
    </source>
</evidence>
<evidence type="ECO:0000256" key="5">
    <source>
        <dbReference type="ARBA" id="ARBA00022679"/>
    </source>
</evidence>
<keyword evidence="5" id="KW-0808">Transferase</keyword>
<evidence type="ECO:0000256" key="2">
    <source>
        <dbReference type="ARBA" id="ARBA00005426"/>
    </source>
</evidence>
<dbReference type="InterPro" id="IPR016155">
    <property type="entry name" value="Mopterin_synth/thiamin_S_b"/>
</dbReference>
<evidence type="ECO:0000256" key="10">
    <source>
        <dbReference type="ARBA" id="ARBA00030781"/>
    </source>
</evidence>
<accession>A0A2T6BS20</accession>
<feature type="compositionally biased region" description="Basic and acidic residues" evidence="13">
    <location>
        <begin position="249"/>
        <end position="258"/>
    </location>
</feature>
<gene>
    <name evidence="14" type="ORF">C8P63_11444</name>
</gene>
<keyword evidence="6" id="KW-0501">Molybdenum cofactor biosynthesis</keyword>
<comment type="subunit">
    <text evidence="7">Heterotetramer of 2 MoaD subunits and 2 MoaE subunits. Also stable as homodimer. The enzyme changes between these two forms during catalysis.</text>
</comment>
<proteinExistence type="inferred from homology"/>
<comment type="pathway">
    <text evidence="1">Cofactor biosynthesis; molybdopterin biosynthesis.</text>
</comment>
<dbReference type="InterPro" id="IPR036563">
    <property type="entry name" value="MoaE_sf"/>
</dbReference>
<dbReference type="SUPFAM" id="SSF54690">
    <property type="entry name" value="Molybdopterin synthase subunit MoaE"/>
    <property type="match status" value="1"/>
</dbReference>
<dbReference type="Pfam" id="PF02391">
    <property type="entry name" value="MoaE"/>
    <property type="match status" value="1"/>
</dbReference>
<comment type="similarity">
    <text evidence="2">Belongs to the MoaE family.</text>
</comment>
<dbReference type="PANTHER" id="PTHR23404">
    <property type="entry name" value="MOLYBDOPTERIN SYNTHASE RELATED"/>
    <property type="match status" value="1"/>
</dbReference>
<organism evidence="14 15">
    <name type="scientific">Melghirimyces profundicolus</name>
    <dbReference type="NCBI Taxonomy" id="1242148"/>
    <lineage>
        <taxon>Bacteria</taxon>
        <taxon>Bacillati</taxon>
        <taxon>Bacillota</taxon>
        <taxon>Bacilli</taxon>
        <taxon>Bacillales</taxon>
        <taxon>Thermoactinomycetaceae</taxon>
        <taxon>Melghirimyces</taxon>
    </lineage>
</organism>
<evidence type="ECO:0000313" key="15">
    <source>
        <dbReference type="Proteomes" id="UP000244240"/>
    </source>
</evidence>
<dbReference type="AlphaFoldDB" id="A0A2T6BS20"/>
<dbReference type="Gene3D" id="3.90.1170.40">
    <property type="entry name" value="Molybdopterin biosynthesis MoaE subunit"/>
    <property type="match status" value="1"/>
</dbReference>
<comment type="caution">
    <text evidence="14">The sequence shown here is derived from an EMBL/GenBank/DDBJ whole genome shotgun (WGS) entry which is preliminary data.</text>
</comment>
<dbReference type="InterPro" id="IPR012675">
    <property type="entry name" value="Beta-grasp_dom_sf"/>
</dbReference>
<evidence type="ECO:0000256" key="7">
    <source>
        <dbReference type="ARBA" id="ARBA00026066"/>
    </source>
</evidence>
<dbReference type="Pfam" id="PF02597">
    <property type="entry name" value="ThiS"/>
    <property type="match status" value="1"/>
</dbReference>
<evidence type="ECO:0000313" key="14">
    <source>
        <dbReference type="EMBL" id="PTX58862.1"/>
    </source>
</evidence>
<evidence type="ECO:0000256" key="9">
    <source>
        <dbReference type="ARBA" id="ARBA00030407"/>
    </source>
</evidence>
<dbReference type="CDD" id="cd00756">
    <property type="entry name" value="MoaE"/>
    <property type="match status" value="1"/>
</dbReference>
<keyword evidence="15" id="KW-1185">Reference proteome</keyword>
<dbReference type="FunFam" id="3.90.1170.40:FF:000003">
    <property type="entry name" value="Molybdopterin converting factor subunit 2"/>
    <property type="match status" value="1"/>
</dbReference>
<evidence type="ECO:0000256" key="3">
    <source>
        <dbReference type="ARBA" id="ARBA00011950"/>
    </source>
</evidence>
<evidence type="ECO:0000256" key="4">
    <source>
        <dbReference type="ARBA" id="ARBA00013858"/>
    </source>
</evidence>
<reference evidence="14 15" key="1">
    <citation type="submission" date="2018-04" db="EMBL/GenBank/DDBJ databases">
        <title>Genomic Encyclopedia of Archaeal and Bacterial Type Strains, Phase II (KMG-II): from individual species to whole genera.</title>
        <authorList>
            <person name="Goeker M."/>
        </authorList>
    </citation>
    <scope>NUCLEOTIDE SEQUENCE [LARGE SCALE GENOMIC DNA]</scope>
    <source>
        <strain evidence="14 15">DSM 45787</strain>
    </source>
</reference>
<evidence type="ECO:0000256" key="1">
    <source>
        <dbReference type="ARBA" id="ARBA00005046"/>
    </source>
</evidence>
<dbReference type="Gene3D" id="3.10.20.30">
    <property type="match status" value="1"/>
</dbReference>
<evidence type="ECO:0000256" key="13">
    <source>
        <dbReference type="SAM" id="MobiDB-lite"/>
    </source>
</evidence>
<evidence type="ECO:0000256" key="12">
    <source>
        <dbReference type="ARBA" id="ARBA00049878"/>
    </source>
</evidence>
<dbReference type="GO" id="GO:0030366">
    <property type="term" value="F:molybdopterin synthase activity"/>
    <property type="evidence" value="ECO:0007669"/>
    <property type="project" value="UniProtKB-EC"/>
</dbReference>
<name>A0A2T6BS20_9BACL</name>
<feature type="region of interest" description="Disordered" evidence="13">
    <location>
        <begin position="235"/>
        <end position="258"/>
    </location>
</feature>
<evidence type="ECO:0000256" key="11">
    <source>
        <dbReference type="ARBA" id="ARBA00032474"/>
    </source>
</evidence>
<dbReference type="EMBL" id="QBKR01000014">
    <property type="protein sequence ID" value="PTX58862.1"/>
    <property type="molecule type" value="Genomic_DNA"/>
</dbReference>
<dbReference type="Proteomes" id="UP000244240">
    <property type="component" value="Unassembled WGS sequence"/>
</dbReference>
<comment type="catalytic activity">
    <reaction evidence="12">
        <text>2 [molybdopterin-synthase sulfur-carrier protein]-C-terminal-Gly-aminoethanethioate + cyclic pyranopterin phosphate + H2O = molybdopterin + 2 [molybdopterin-synthase sulfur-carrier protein]-C-terminal Gly-Gly + 2 H(+)</text>
        <dbReference type="Rhea" id="RHEA:26333"/>
        <dbReference type="Rhea" id="RHEA-COMP:12202"/>
        <dbReference type="Rhea" id="RHEA-COMP:19907"/>
        <dbReference type="ChEBI" id="CHEBI:15377"/>
        <dbReference type="ChEBI" id="CHEBI:15378"/>
        <dbReference type="ChEBI" id="CHEBI:58698"/>
        <dbReference type="ChEBI" id="CHEBI:59648"/>
        <dbReference type="ChEBI" id="CHEBI:90778"/>
        <dbReference type="ChEBI" id="CHEBI:232372"/>
        <dbReference type="EC" id="2.8.1.12"/>
    </reaction>
</comment>
<evidence type="ECO:0000256" key="8">
    <source>
        <dbReference type="ARBA" id="ARBA00029745"/>
    </source>
</evidence>
<dbReference type="InterPro" id="IPR003448">
    <property type="entry name" value="Mopterin_biosynth_MoaE"/>
</dbReference>
<dbReference type="SUPFAM" id="SSF54285">
    <property type="entry name" value="MoaD/ThiS"/>
    <property type="match status" value="1"/>
</dbReference>
<dbReference type="EC" id="2.8.1.12" evidence="3"/>
<dbReference type="GO" id="GO:0006777">
    <property type="term" value="P:Mo-molybdopterin cofactor biosynthetic process"/>
    <property type="evidence" value="ECO:0007669"/>
    <property type="project" value="UniProtKB-KW"/>
</dbReference>
<sequence>MHTPLNRHHRKEERRSRRPDMQIRIQLFAGVAEAVGERSVGLELPEGAVVRDLIQRLEDTYPDAGDLIRQSFVALNQEYAGPEENIRPGDEIALIPPVSGGEEKTGTPVCFVTEEPLSADRLIQEVTHPYAGAVLTFAGTVREFTRGQRTVSLTYEAYAPMAVKKMEEIGGEIRQRWPDARVAMAHRTGNLEIGEISVLIAVATPHRAEAFEAGRYAIERLKKMVPVWKKEVWEDGSEWKGPQTGPWDPRQKPSDPGS</sequence>
<protein>
    <recommendedName>
        <fullName evidence="4">Molybdopterin synthase catalytic subunit</fullName>
        <ecNumber evidence="3">2.8.1.12</ecNumber>
    </recommendedName>
    <alternativeName>
        <fullName evidence="10">MPT synthase subunit 2</fullName>
    </alternativeName>
    <alternativeName>
        <fullName evidence="8">Molybdenum cofactor biosynthesis protein E</fullName>
    </alternativeName>
    <alternativeName>
        <fullName evidence="9">Molybdopterin-converting factor large subunit</fullName>
    </alternativeName>
    <alternativeName>
        <fullName evidence="11">Molybdopterin-converting factor subunit 2</fullName>
    </alternativeName>
</protein>
<dbReference type="CDD" id="cd00754">
    <property type="entry name" value="Ubl_MoaD"/>
    <property type="match status" value="1"/>
</dbReference>